<dbReference type="InterPro" id="IPR027417">
    <property type="entry name" value="P-loop_NTPase"/>
</dbReference>
<evidence type="ECO:0000256" key="1">
    <source>
        <dbReference type="ARBA" id="ARBA00008894"/>
    </source>
</evidence>
<dbReference type="Proteomes" id="UP001054252">
    <property type="component" value="Unassembled WGS sequence"/>
</dbReference>
<dbReference type="SUPFAM" id="SSF52540">
    <property type="entry name" value="P-loop containing nucleoside triphosphate hydrolases"/>
    <property type="match status" value="1"/>
</dbReference>
<evidence type="ECO:0000256" key="5">
    <source>
        <dbReference type="SAM" id="Coils"/>
    </source>
</evidence>
<dbReference type="Gene3D" id="1.10.8.430">
    <property type="entry name" value="Helical domain of apoptotic protease-activating factors"/>
    <property type="match status" value="1"/>
</dbReference>
<dbReference type="Pfam" id="PF00931">
    <property type="entry name" value="NB-ARC"/>
    <property type="match status" value="1"/>
</dbReference>
<dbReference type="InterPro" id="IPR050905">
    <property type="entry name" value="Plant_NBS-LRR"/>
</dbReference>
<dbReference type="PRINTS" id="PR00364">
    <property type="entry name" value="DISEASERSIST"/>
</dbReference>
<dbReference type="EMBL" id="BPVZ01000494">
    <property type="protein sequence ID" value="GKV51381.1"/>
    <property type="molecule type" value="Genomic_DNA"/>
</dbReference>
<comment type="similarity">
    <text evidence="1">Belongs to the disease resistance NB-LRR family.</text>
</comment>
<evidence type="ECO:0000313" key="8">
    <source>
        <dbReference type="Proteomes" id="UP001054252"/>
    </source>
</evidence>
<protein>
    <recommendedName>
        <fullName evidence="6">AAA+ ATPase domain-containing protein</fullName>
    </recommendedName>
</protein>
<dbReference type="GO" id="GO:0005524">
    <property type="term" value="F:ATP binding"/>
    <property type="evidence" value="ECO:0007669"/>
    <property type="project" value="UniProtKB-KW"/>
</dbReference>
<dbReference type="InterPro" id="IPR002182">
    <property type="entry name" value="NB-ARC"/>
</dbReference>
<accession>A0AAV5MMZ8</accession>
<dbReference type="InterPro" id="IPR057135">
    <property type="entry name" value="At4g27190-like_LRR"/>
</dbReference>
<keyword evidence="8" id="KW-1185">Reference proteome</keyword>
<dbReference type="PANTHER" id="PTHR33463:SF198">
    <property type="entry name" value="RPP4C3"/>
    <property type="match status" value="1"/>
</dbReference>
<dbReference type="Gene3D" id="3.40.50.300">
    <property type="entry name" value="P-loop containing nucleotide triphosphate hydrolases"/>
    <property type="match status" value="1"/>
</dbReference>
<evidence type="ECO:0000256" key="2">
    <source>
        <dbReference type="ARBA" id="ARBA00022741"/>
    </source>
</evidence>
<sequence length="2207" mass="251673">MSGTEVGIAVAGSVAGKVAENLVDRIFNLIWNGIARVFKWKTNLKNLEKEVKKLVAERDSVLQVMEDADRRGEEAVLKVKIWLTDAEKYIGEMQKLEVDKDKAKKKRFRGFCPNPRARCQISKQVEEHLVAVTQLLREAEKFKIPDFYCPPKSTALVNKGFEDFGSRTPDLNRIMEALRNTGTDKIGVYGMPGVGKTMLAKEVARRAEEAHLFDSIVFASVTKDPDLKRIQGEIADKLDLKLHGETEFGRANQLKAYLKKKKRILVILDDIWSRLDLDELGIPFEEKKNEASSIGEEQMQCKILSTSRFLNVLSCDMDTNKNFEVRPLQDEEAWELLKKIVGDEIETSGLRLTAMEIAKECAGLPLAIQSLGKALRGKGSYEWRDALLQLKKPSPGNFEGISANVYSAIELNYQHLEREELKQTFLLCSLFGQNAYIEDLLTYGIGLGLFQNVSTIGEARDRLLTLVSNLKSCSLLLDGNSDTHIKLHDIVLDVAISIASKDHHVLSLIHDNIPKKWSDREAMGDVKWISIQHATISELPDELDCPQLTLFCLSSKNPFMKIPDNFFRGMPNLRVLDFTMMYFSSMPPSICLLKNLHTLHMHQSVIKKIGIVAELSGLEVLSLSRSDIEELPTEIGHLTQLKFLDLNDCTKLKVIRPHVLESLSRLEELYLQNSFNQWDANGLGNQRNASLAELKNLHNLVALDVHACDVQIIPEDLLDLFSERLERYKIFIGEVWNSRDGSFKSSKILKLELNTRITCDHSICMLLKKTEELHLDELKGVKNIVSEFDAEGFQELKYLYVQNAHEIQHIINSVGEIPRYAFPLLEVLFLRNLNNMVKICHGQLAETSFRRLRTITVECCYQLKSLFPFSIARRFLQLEEVRVIDCSNMLEIVDEEGQVTTNEITEANENFEFAHLRFLKLQYLPKFNRLCHGLVEANDSRSKPVSLFNEKTIFPNLEELQLSSLNVKIIWSSQLSAKSCCIQSLTKLIIEGCDNLKHLLSPSMAKCLLQLIYIEIKKCKRMSVIIAPENEEEMEDLISFPKLNILHIQDLENLSRFCSGNYSVEFTTLKKLFIRNCPELRGFTVNTSTDVMDGLQSLFNEKVVFPSLEQLRISGLEKLRIIWHHHFPAESFGKLKNLSISYCNKLLNVFPSYMLARVLTSVEELRVECCGSLEEIFEIGELNVEESHAVVNTQLRNLFLSLLPRLKYLWSQDPCGILSFRNLQTVVTSSCQNLQNMFPASVAMGLQQLEVLKINTCAMMEEVVALEEGDEAVPRFAFPRLSTLKLWNLPRLKYIYSRKHVIECRNLKDFCAFQCGPFKETKAERLDKFPVQLPLFSIKKVIPKLEKLSLTSDDITMISDGQFPGDLFCNVKVLRLLTHKDKSPVFPIHFLLSFRKLEKLHVAFSNFKELFPSEDDTDGQGKCVGPVLLHIRELKLNSLNNLKHICNQESGGAGLILQNLKILKVNYCPGLISLASTAPFHNLTTLVVCSCQGLRNLVSLSTARRLFQLETMSIRECHSLTEIVGDERDGLEDEIFFMKLKVLKLIGLTKLTSFSSRLNFTFKFPSLEHLVVRQCPNMENFCKGVLKTPMLQRISLEDYHEGRPVVELNSTINQLYNDMVGYAGLRHLKFLEFPKLREKWNKNPQDILDFQWIVNLEICHCDSLRYLLTPSMVLSLSSLQAITVQNCEMIEQIITQEEAIEVPENQMIIPQLVSVSLKSCPKLTSFIVGSYKLECPSLLGIKIGDCPKMVTFSSTFSRVQEKEKIGGGSEEMLGKEVLDIHTEPFFSDQVKFSSFVVLKLSSMNMQQIFQKQLSTISSVVQSVGRLTLEGCTNLTYLFTSSMIKSFVTLQILIIRDCTMMKEVIVTEGLVEEERILFPKLEELTFEGLPKLKRFCFGYYLVFPFLTELLIKKCPLLETFISNSITSNQKANERVEEKNLEDYVHTYTPPLFSTKVVFPNLKELFIFQMGSLIRIWDEQLDEDSFHKLYLLQIFEPQGLDADESEAQITSQSALVETAPNFVFPKVTSLDLQWLPNLKSFYTQIHTTEWPSLKKLNVSGCHKVQIIASELSRTSGEKQLEIQIKRPLFWVSKATFPNLEELIVERNDDLREIWHDDDDVKNDIIFTKLKSLQLKCLPRLASFCLGNCNFEFSSLEDVMVMGCPNMMTFSGGEVSTPSLQKVKSKKDEGVECWEGGLKPTIQQLFAKKA</sequence>
<evidence type="ECO:0000256" key="3">
    <source>
        <dbReference type="ARBA" id="ARBA00022821"/>
    </source>
</evidence>
<feature type="coiled-coil region" evidence="5">
    <location>
        <begin position="37"/>
        <end position="106"/>
    </location>
</feature>
<keyword evidence="4" id="KW-0067">ATP-binding</keyword>
<gene>
    <name evidence="7" type="ORF">SLEP1_g58045</name>
</gene>
<dbReference type="SMART" id="SM00382">
    <property type="entry name" value="AAA"/>
    <property type="match status" value="1"/>
</dbReference>
<proteinExistence type="inferred from homology"/>
<comment type="caution">
    <text evidence="7">The sequence shown here is derived from an EMBL/GenBank/DDBJ whole genome shotgun (WGS) entry which is preliminary data.</text>
</comment>
<evidence type="ECO:0000313" key="7">
    <source>
        <dbReference type="EMBL" id="GKV51381.1"/>
    </source>
</evidence>
<keyword evidence="2" id="KW-0547">Nucleotide-binding</keyword>
<dbReference type="InterPro" id="IPR032675">
    <property type="entry name" value="LRR_dom_sf"/>
</dbReference>
<dbReference type="InterPro" id="IPR042197">
    <property type="entry name" value="Apaf_helical"/>
</dbReference>
<keyword evidence="5" id="KW-0175">Coiled coil</keyword>
<feature type="domain" description="AAA+ ATPase" evidence="6">
    <location>
        <begin position="182"/>
        <end position="510"/>
    </location>
</feature>
<dbReference type="Pfam" id="PF23247">
    <property type="entry name" value="LRR_RPS2"/>
    <property type="match status" value="7"/>
</dbReference>
<dbReference type="PANTHER" id="PTHR33463">
    <property type="entry name" value="NB-ARC DOMAIN-CONTAINING PROTEIN-RELATED"/>
    <property type="match status" value="1"/>
</dbReference>
<dbReference type="GO" id="GO:0006952">
    <property type="term" value="P:defense response"/>
    <property type="evidence" value="ECO:0007669"/>
    <property type="project" value="UniProtKB-KW"/>
</dbReference>
<name>A0AAV5MMZ8_9ROSI</name>
<evidence type="ECO:0000259" key="6">
    <source>
        <dbReference type="SMART" id="SM00382"/>
    </source>
</evidence>
<keyword evidence="3" id="KW-0611">Plant defense</keyword>
<organism evidence="7 8">
    <name type="scientific">Rubroshorea leprosula</name>
    <dbReference type="NCBI Taxonomy" id="152421"/>
    <lineage>
        <taxon>Eukaryota</taxon>
        <taxon>Viridiplantae</taxon>
        <taxon>Streptophyta</taxon>
        <taxon>Embryophyta</taxon>
        <taxon>Tracheophyta</taxon>
        <taxon>Spermatophyta</taxon>
        <taxon>Magnoliopsida</taxon>
        <taxon>eudicotyledons</taxon>
        <taxon>Gunneridae</taxon>
        <taxon>Pentapetalae</taxon>
        <taxon>rosids</taxon>
        <taxon>malvids</taxon>
        <taxon>Malvales</taxon>
        <taxon>Dipterocarpaceae</taxon>
        <taxon>Rubroshorea</taxon>
    </lineage>
</organism>
<reference evidence="7 8" key="1">
    <citation type="journal article" date="2021" name="Commun. Biol.">
        <title>The genome of Shorea leprosula (Dipterocarpaceae) highlights the ecological relevance of drought in aseasonal tropical rainforests.</title>
        <authorList>
            <person name="Ng K.K.S."/>
            <person name="Kobayashi M.J."/>
            <person name="Fawcett J.A."/>
            <person name="Hatakeyama M."/>
            <person name="Paape T."/>
            <person name="Ng C.H."/>
            <person name="Ang C.C."/>
            <person name="Tnah L.H."/>
            <person name="Lee C.T."/>
            <person name="Nishiyama T."/>
            <person name="Sese J."/>
            <person name="O'Brien M.J."/>
            <person name="Copetti D."/>
            <person name="Mohd Noor M.I."/>
            <person name="Ong R.C."/>
            <person name="Putra M."/>
            <person name="Sireger I.Z."/>
            <person name="Indrioko S."/>
            <person name="Kosugi Y."/>
            <person name="Izuno A."/>
            <person name="Isagi Y."/>
            <person name="Lee S.L."/>
            <person name="Shimizu K.K."/>
        </authorList>
    </citation>
    <scope>NUCLEOTIDE SEQUENCE [LARGE SCALE GENOMIC DNA]</scope>
    <source>
        <strain evidence="7">214</strain>
    </source>
</reference>
<dbReference type="GO" id="GO:0043531">
    <property type="term" value="F:ADP binding"/>
    <property type="evidence" value="ECO:0007669"/>
    <property type="project" value="InterPro"/>
</dbReference>
<evidence type="ECO:0000256" key="4">
    <source>
        <dbReference type="ARBA" id="ARBA00022840"/>
    </source>
</evidence>
<dbReference type="Gene3D" id="3.80.10.10">
    <property type="entry name" value="Ribonuclease Inhibitor"/>
    <property type="match status" value="8"/>
</dbReference>
<dbReference type="SUPFAM" id="SSF52058">
    <property type="entry name" value="L domain-like"/>
    <property type="match status" value="4"/>
</dbReference>
<dbReference type="InterPro" id="IPR003593">
    <property type="entry name" value="AAA+_ATPase"/>
</dbReference>